<evidence type="ECO:0000313" key="3">
    <source>
        <dbReference type="Proteomes" id="UP000800093"/>
    </source>
</evidence>
<keyword evidence="3" id="KW-1185">Reference proteome</keyword>
<dbReference type="EMBL" id="ML986610">
    <property type="protein sequence ID" value="KAF2265158.1"/>
    <property type="molecule type" value="Genomic_DNA"/>
</dbReference>
<gene>
    <name evidence="2" type="ORF">CC78DRAFT_579564</name>
</gene>
<dbReference type="Proteomes" id="UP000800093">
    <property type="component" value="Unassembled WGS sequence"/>
</dbReference>
<reference evidence="3" key="1">
    <citation type="journal article" date="2020" name="Stud. Mycol.">
        <title>101 Dothideomycetes genomes: A test case for predicting lifestyles and emergence of pathogens.</title>
        <authorList>
            <person name="Haridas S."/>
            <person name="Albert R."/>
            <person name="Binder M."/>
            <person name="Bloem J."/>
            <person name="LaButti K."/>
            <person name="Salamov A."/>
            <person name="Andreopoulos B."/>
            <person name="Baker S."/>
            <person name="Barry K."/>
            <person name="Bills G."/>
            <person name="Bluhm B."/>
            <person name="Cannon C."/>
            <person name="Castanera R."/>
            <person name="Culley D."/>
            <person name="Daum C."/>
            <person name="Ezra D."/>
            <person name="Gonzalez J."/>
            <person name="Henrissat B."/>
            <person name="Kuo A."/>
            <person name="Liang C."/>
            <person name="Lipzen A."/>
            <person name="Lutzoni F."/>
            <person name="Magnuson J."/>
            <person name="Mondo S."/>
            <person name="Nolan M."/>
            <person name="Ohm R."/>
            <person name="Pangilinan J."/>
            <person name="Park H.-J."/>
            <person name="Ramirez L."/>
            <person name="Alfaro M."/>
            <person name="Sun H."/>
            <person name="Tritt A."/>
            <person name="Yoshinaga Y."/>
            <person name="Zwiers L.-H."/>
            <person name="Turgeon B."/>
            <person name="Goodwin S."/>
            <person name="Spatafora J."/>
            <person name="Crous P."/>
            <person name="Grigoriev I."/>
        </authorList>
    </citation>
    <scope>NUCLEOTIDE SEQUENCE [LARGE SCALE GENOMIC DNA]</scope>
    <source>
        <strain evidence="3">CBS 304.66</strain>
    </source>
</reference>
<organism evidence="2 3">
    <name type="scientific">Lojkania enalia</name>
    <dbReference type="NCBI Taxonomy" id="147567"/>
    <lineage>
        <taxon>Eukaryota</taxon>
        <taxon>Fungi</taxon>
        <taxon>Dikarya</taxon>
        <taxon>Ascomycota</taxon>
        <taxon>Pezizomycotina</taxon>
        <taxon>Dothideomycetes</taxon>
        <taxon>Pleosporomycetidae</taxon>
        <taxon>Pleosporales</taxon>
        <taxon>Pleosporales incertae sedis</taxon>
        <taxon>Lojkania</taxon>
    </lineage>
</organism>
<name>A0A9P4KCI6_9PLEO</name>
<proteinExistence type="predicted"/>
<evidence type="ECO:0000313" key="2">
    <source>
        <dbReference type="EMBL" id="KAF2265158.1"/>
    </source>
</evidence>
<feature type="region of interest" description="Disordered" evidence="1">
    <location>
        <begin position="1"/>
        <end position="24"/>
    </location>
</feature>
<accession>A0A9P4KCI6</accession>
<dbReference type="AlphaFoldDB" id="A0A9P4KCI6"/>
<comment type="caution">
    <text evidence="2">The sequence shown here is derived from an EMBL/GenBank/DDBJ whole genome shotgun (WGS) entry which is preliminary data.</text>
</comment>
<sequence length="147" mass="16802">MPGHRHQNPPWRPSKPQVQIRKEPTTSSVFAFAVVSAETYPVPPTQTARARGNTIDNGPLHRSLRDEDALRTGLEQQTVRHQTQQGEAQQRWRLVQQQTSMLTIIPPDQTSQTLPGHDWLRFLPLFSRFPGSLEERGPQGIRPQISW</sequence>
<protein>
    <submittedName>
        <fullName evidence="2">Uncharacterized protein</fullName>
    </submittedName>
</protein>
<evidence type="ECO:0000256" key="1">
    <source>
        <dbReference type="SAM" id="MobiDB-lite"/>
    </source>
</evidence>